<accession>A0A507CAX0</accession>
<keyword evidence="6" id="KW-0539">Nucleus</keyword>
<dbReference type="EMBL" id="QEAO01000005">
    <property type="protein sequence ID" value="TPX36329.1"/>
    <property type="molecule type" value="Genomic_DNA"/>
</dbReference>
<evidence type="ECO:0000256" key="5">
    <source>
        <dbReference type="ARBA" id="ARBA00022490"/>
    </source>
</evidence>
<dbReference type="Proteomes" id="UP000319731">
    <property type="component" value="Unassembled WGS sequence"/>
</dbReference>
<dbReference type="PANTHER" id="PTHR33588">
    <property type="entry name" value="CILIA- AND FLAGELLA-ASSOCIATED PROTEIN 299"/>
    <property type="match status" value="1"/>
</dbReference>
<dbReference type="AlphaFoldDB" id="A0A507CAX0"/>
<dbReference type="STRING" id="1806994.A0A507CAX0"/>
<dbReference type="GO" id="GO:0005634">
    <property type="term" value="C:nucleus"/>
    <property type="evidence" value="ECO:0007669"/>
    <property type="project" value="UniProtKB-SubCell"/>
</dbReference>
<comment type="function">
    <text evidence="1">May be involved in spermatogenesis.</text>
</comment>
<keyword evidence="8" id="KW-1185">Reference proteome</keyword>
<dbReference type="GeneID" id="42002761"/>
<dbReference type="PANTHER" id="PTHR33588:SF1">
    <property type="entry name" value="CILIA- AND FLAGELLA-ASSOCIATED PROTEIN 299"/>
    <property type="match status" value="1"/>
</dbReference>
<comment type="subcellular location">
    <subcellularLocation>
        <location evidence="3">Cytoplasm</location>
    </subcellularLocation>
    <subcellularLocation>
        <location evidence="2">Nucleus</location>
    </subcellularLocation>
</comment>
<dbReference type="RefSeq" id="XP_031026642.1">
    <property type="nucleotide sequence ID" value="XM_031167464.1"/>
</dbReference>
<evidence type="ECO:0000256" key="4">
    <source>
        <dbReference type="ARBA" id="ARBA00021436"/>
    </source>
</evidence>
<evidence type="ECO:0000256" key="6">
    <source>
        <dbReference type="ARBA" id="ARBA00023242"/>
    </source>
</evidence>
<dbReference type="Pfam" id="PF14713">
    <property type="entry name" value="DUF4464"/>
    <property type="match status" value="1"/>
</dbReference>
<name>A0A507CAX0_9FUNG</name>
<sequence>MADDAAEAQTGTSPDAVISEFATYEDYLDSQITPIDLFYLEDKELARQLVELGYRASGEPLRRDEFEARQRAAEGARMAKRMQAKELASHGAGPDYGGSELMKALAEREADNRNGKLTTIVFIRTRNARNQEISGYIDYATRLKSEPWEPYFTMLRPLVPRPTDLSFFNWETSVATSSSTPNFQVVADQGKGLLFKNKRDRKIVNVNPQEAPGDNTTRAELLTREHIQVVIYDHMTRRKS</sequence>
<comment type="caution">
    <text evidence="7">The sequence shown here is derived from an EMBL/GenBank/DDBJ whole genome shotgun (WGS) entry which is preliminary data.</text>
</comment>
<dbReference type="GO" id="GO:0005737">
    <property type="term" value="C:cytoplasm"/>
    <property type="evidence" value="ECO:0007669"/>
    <property type="project" value="UniProtKB-SubCell"/>
</dbReference>
<reference evidence="7 8" key="1">
    <citation type="journal article" date="2019" name="Sci. Rep.">
        <title>Comparative genomics of chytrid fungi reveal insights into the obligate biotrophic and pathogenic lifestyle of Synchytrium endobioticum.</title>
        <authorList>
            <person name="van de Vossenberg B.T.L.H."/>
            <person name="Warris S."/>
            <person name="Nguyen H.D.T."/>
            <person name="van Gent-Pelzer M.P.E."/>
            <person name="Joly D.L."/>
            <person name="van de Geest H.C."/>
            <person name="Bonants P.J.M."/>
            <person name="Smith D.S."/>
            <person name="Levesque C.A."/>
            <person name="van der Lee T.A.J."/>
        </authorList>
    </citation>
    <scope>NUCLEOTIDE SEQUENCE [LARGE SCALE GENOMIC DNA]</scope>
    <source>
        <strain evidence="7 8">JEL517</strain>
    </source>
</reference>
<evidence type="ECO:0000313" key="8">
    <source>
        <dbReference type="Proteomes" id="UP000319731"/>
    </source>
</evidence>
<dbReference type="InterPro" id="IPR027887">
    <property type="entry name" value="DUF4464"/>
</dbReference>
<organism evidence="7 8">
    <name type="scientific">Synchytrium microbalum</name>
    <dbReference type="NCBI Taxonomy" id="1806994"/>
    <lineage>
        <taxon>Eukaryota</taxon>
        <taxon>Fungi</taxon>
        <taxon>Fungi incertae sedis</taxon>
        <taxon>Chytridiomycota</taxon>
        <taxon>Chytridiomycota incertae sedis</taxon>
        <taxon>Chytridiomycetes</taxon>
        <taxon>Synchytriales</taxon>
        <taxon>Synchytriaceae</taxon>
        <taxon>Synchytrium</taxon>
    </lineage>
</organism>
<proteinExistence type="predicted"/>
<dbReference type="OrthoDB" id="2136125at2759"/>
<evidence type="ECO:0000256" key="3">
    <source>
        <dbReference type="ARBA" id="ARBA00004496"/>
    </source>
</evidence>
<protein>
    <recommendedName>
        <fullName evidence="4">Cilia- and flagella-associated protein 299</fullName>
    </recommendedName>
</protein>
<gene>
    <name evidence="7" type="ORF">SmJEL517_g01536</name>
</gene>
<evidence type="ECO:0000256" key="2">
    <source>
        <dbReference type="ARBA" id="ARBA00004123"/>
    </source>
</evidence>
<keyword evidence="5" id="KW-0963">Cytoplasm</keyword>
<evidence type="ECO:0000256" key="1">
    <source>
        <dbReference type="ARBA" id="ARBA00003056"/>
    </source>
</evidence>
<evidence type="ECO:0000313" key="7">
    <source>
        <dbReference type="EMBL" id="TPX36329.1"/>
    </source>
</evidence>